<protein>
    <submittedName>
        <fullName evidence="2">Uncharacterized protein</fullName>
    </submittedName>
</protein>
<reference evidence="2 3" key="1">
    <citation type="submission" date="2016-04" db="EMBL/GenBank/DDBJ databases">
        <title>A degradative enzymes factory behind the ericoid mycorrhizal symbiosis.</title>
        <authorList>
            <consortium name="DOE Joint Genome Institute"/>
            <person name="Martino E."/>
            <person name="Morin E."/>
            <person name="Grelet G."/>
            <person name="Kuo A."/>
            <person name="Kohler A."/>
            <person name="Daghino S."/>
            <person name="Barry K."/>
            <person name="Choi C."/>
            <person name="Cichocki N."/>
            <person name="Clum A."/>
            <person name="Copeland A."/>
            <person name="Hainaut M."/>
            <person name="Haridas S."/>
            <person name="Labutti K."/>
            <person name="Lindquist E."/>
            <person name="Lipzen A."/>
            <person name="Khouja H.-R."/>
            <person name="Murat C."/>
            <person name="Ohm R."/>
            <person name="Olson A."/>
            <person name="Spatafora J."/>
            <person name="Veneault-Fourrey C."/>
            <person name="Henrissat B."/>
            <person name="Grigoriev I."/>
            <person name="Martin F."/>
            <person name="Perotto S."/>
        </authorList>
    </citation>
    <scope>NUCLEOTIDE SEQUENCE [LARGE SCALE GENOMIC DNA]</scope>
    <source>
        <strain evidence="2 3">F</strain>
    </source>
</reference>
<accession>A0A2J6RMZ4</accession>
<evidence type="ECO:0000256" key="1">
    <source>
        <dbReference type="SAM" id="MobiDB-lite"/>
    </source>
</evidence>
<dbReference type="OrthoDB" id="5413827at2759"/>
<sequence>MAGKRKQSEEEPKTHWRKFGGFNAFDPHAPPPKKRRAKRIWARGATKAKKARLVECKELPEPEVGIHSLAWAQAIVPQSSGFLKLPIEVRNRIYEHKKGHKFHDNDWRNAPKETAALYLLCRQVYVDVVGSGLLYAFRKFHFTSPPTMLNYLWVINPRHKDAIRTIQLDMDLGTYNQCFDDAPPQKCGRPLDMIATCKNLQHFVLNLRMKRCQFSVHWEGAFWRTRKAKNISVDETLFQLVLNCAALRDIRGLKSFEMLFTPTWWARVPFTEKTQMRQIEVVEEIRALVTKDAE</sequence>
<feature type="region of interest" description="Disordered" evidence="1">
    <location>
        <begin position="1"/>
        <end position="37"/>
    </location>
</feature>
<gene>
    <name evidence="2" type="ORF">L207DRAFT_583721</name>
</gene>
<evidence type="ECO:0000313" key="2">
    <source>
        <dbReference type="EMBL" id="PMD39878.1"/>
    </source>
</evidence>
<name>A0A2J6RMZ4_HYAVF</name>
<dbReference type="AlphaFoldDB" id="A0A2J6RMZ4"/>
<organism evidence="2 3">
    <name type="scientific">Hyaloscypha variabilis (strain UAMH 11265 / GT02V1 / F)</name>
    <name type="common">Meliniomyces variabilis</name>
    <dbReference type="NCBI Taxonomy" id="1149755"/>
    <lineage>
        <taxon>Eukaryota</taxon>
        <taxon>Fungi</taxon>
        <taxon>Dikarya</taxon>
        <taxon>Ascomycota</taxon>
        <taxon>Pezizomycotina</taxon>
        <taxon>Leotiomycetes</taxon>
        <taxon>Helotiales</taxon>
        <taxon>Hyaloscyphaceae</taxon>
        <taxon>Hyaloscypha</taxon>
        <taxon>Hyaloscypha variabilis</taxon>
    </lineage>
</organism>
<keyword evidence="3" id="KW-1185">Reference proteome</keyword>
<proteinExistence type="predicted"/>
<dbReference type="EMBL" id="KZ613946">
    <property type="protein sequence ID" value="PMD39878.1"/>
    <property type="molecule type" value="Genomic_DNA"/>
</dbReference>
<dbReference type="Proteomes" id="UP000235786">
    <property type="component" value="Unassembled WGS sequence"/>
</dbReference>
<feature type="compositionally biased region" description="Basic and acidic residues" evidence="1">
    <location>
        <begin position="1"/>
        <end position="14"/>
    </location>
</feature>
<dbReference type="PANTHER" id="PTHR38790">
    <property type="entry name" value="2EXR DOMAIN-CONTAINING PROTEIN-RELATED"/>
    <property type="match status" value="1"/>
</dbReference>
<evidence type="ECO:0000313" key="3">
    <source>
        <dbReference type="Proteomes" id="UP000235786"/>
    </source>
</evidence>